<sequence length="379" mass="42983">MIEISEHHSAFEAGDSLLNEHVNSGRGNVTYISPTVQNELLSLIGKQIQETAVEIIKKAKFFTGLGDETTDISRVEQFFLCVGYVDIEIVDIKQDFLTFVPVYDVTEAGTVSTIKTELQKLGVDMTNLCDQGYGAAGAMSEQRNGVQAVIWKDYPKALYTHCLSHVLNLCLSYAAKSDVIRNCFFTISEVATCFRDGLEAAEIPNCTIHNYNDTRWVERYECVAVFSEYFLSIFQALELLIERGVGDLTVRTKASNLHSNLYSFEFIVTLLVMPKMLSITYHLSQFLQRDKLDLFSAMVKIDHVEIMVSEIRENCEKEFAVVYRNAQEKTSKIGVMSSIPRGVGTQLFRNNVEASTPEEYYRRVVFVPYLDEILMHLKD</sequence>
<name>A0ABQ9INR2_9NEOP</name>
<accession>A0ABQ9INR2</accession>
<proteinExistence type="predicted"/>
<dbReference type="Proteomes" id="UP001159363">
    <property type="component" value="Chromosome 1"/>
</dbReference>
<keyword evidence="2" id="KW-1185">Reference proteome</keyword>
<gene>
    <name evidence="1" type="ORF">PR048_003341</name>
</gene>
<dbReference type="InterPro" id="IPR052958">
    <property type="entry name" value="IFN-induced_PKR_regulator"/>
</dbReference>
<dbReference type="SUPFAM" id="SSF53098">
    <property type="entry name" value="Ribonuclease H-like"/>
    <property type="match status" value="1"/>
</dbReference>
<dbReference type="EMBL" id="JARBHB010000001">
    <property type="protein sequence ID" value="KAJ8897981.1"/>
    <property type="molecule type" value="Genomic_DNA"/>
</dbReference>
<protein>
    <recommendedName>
        <fullName evidence="3">DUF4371 domain-containing protein</fullName>
    </recommendedName>
</protein>
<organism evidence="1 2">
    <name type="scientific">Dryococelus australis</name>
    <dbReference type="NCBI Taxonomy" id="614101"/>
    <lineage>
        <taxon>Eukaryota</taxon>
        <taxon>Metazoa</taxon>
        <taxon>Ecdysozoa</taxon>
        <taxon>Arthropoda</taxon>
        <taxon>Hexapoda</taxon>
        <taxon>Insecta</taxon>
        <taxon>Pterygota</taxon>
        <taxon>Neoptera</taxon>
        <taxon>Polyneoptera</taxon>
        <taxon>Phasmatodea</taxon>
        <taxon>Verophasmatodea</taxon>
        <taxon>Anareolatae</taxon>
        <taxon>Phasmatidae</taxon>
        <taxon>Eurycanthinae</taxon>
        <taxon>Dryococelus</taxon>
    </lineage>
</organism>
<dbReference type="InterPro" id="IPR012337">
    <property type="entry name" value="RNaseH-like_sf"/>
</dbReference>
<reference evidence="1 2" key="1">
    <citation type="submission" date="2023-02" db="EMBL/GenBank/DDBJ databases">
        <title>LHISI_Scaffold_Assembly.</title>
        <authorList>
            <person name="Stuart O.P."/>
            <person name="Cleave R."/>
            <person name="Magrath M.J.L."/>
            <person name="Mikheyev A.S."/>
        </authorList>
    </citation>
    <scope>NUCLEOTIDE SEQUENCE [LARGE SCALE GENOMIC DNA]</scope>
    <source>
        <strain evidence="1">Daus_M_001</strain>
        <tissue evidence="1">Leg muscle</tissue>
    </source>
</reference>
<evidence type="ECO:0008006" key="3">
    <source>
        <dbReference type="Google" id="ProtNLM"/>
    </source>
</evidence>
<feature type="non-terminal residue" evidence="1">
    <location>
        <position position="379"/>
    </location>
</feature>
<evidence type="ECO:0000313" key="2">
    <source>
        <dbReference type="Proteomes" id="UP001159363"/>
    </source>
</evidence>
<evidence type="ECO:0000313" key="1">
    <source>
        <dbReference type="EMBL" id="KAJ8897981.1"/>
    </source>
</evidence>
<dbReference type="PANTHER" id="PTHR46289">
    <property type="entry name" value="52 KDA REPRESSOR OF THE INHIBITOR OF THE PROTEIN KINASE-LIKE PROTEIN-RELATED"/>
    <property type="match status" value="1"/>
</dbReference>
<dbReference type="PANTHER" id="PTHR46289:SF17">
    <property type="entry name" value="HAT C-TERMINAL DIMERISATION DOMAIN-CONTAINING PROTEIN"/>
    <property type="match status" value="1"/>
</dbReference>
<comment type="caution">
    <text evidence="1">The sequence shown here is derived from an EMBL/GenBank/DDBJ whole genome shotgun (WGS) entry which is preliminary data.</text>
</comment>